<name>A0A0R1KSM9_9LACO</name>
<dbReference type="RefSeq" id="WP_057826554.1">
    <property type="nucleotide sequence ID" value="NZ_AZEA01000048.1"/>
</dbReference>
<comment type="caution">
    <text evidence="1">The sequence shown here is derived from an EMBL/GenBank/DDBJ whole genome shotgun (WGS) entry which is preliminary data.</text>
</comment>
<evidence type="ECO:0000313" key="2">
    <source>
        <dbReference type="Proteomes" id="UP000051581"/>
    </source>
</evidence>
<sequence length="180" mass="19610">MAIYFQGKKVVPYFNGKKIGTAYYHGVKVYSSVINPGSVIWKSLDPRGQAFGQSLKEIGTGKTIGVVESTITTSNVNNLVNGIIIKTITYAEQDSVDTAEVLSGSDINPETIVTKKISKKQLASPSLYQQVSGLCSNYIQWVGNTIQFSFKSNDGNGNGTRMSGNIDSYDWLMIQSITAY</sequence>
<protein>
    <submittedName>
        <fullName evidence="1">Uncharacterized protein</fullName>
    </submittedName>
</protein>
<accession>A0A0R1KSM9</accession>
<dbReference type="EMBL" id="AZEA01000048">
    <property type="protein sequence ID" value="KRK86261.1"/>
    <property type="molecule type" value="Genomic_DNA"/>
</dbReference>
<dbReference type="AlphaFoldDB" id="A0A0R1KSM9"/>
<gene>
    <name evidence="1" type="ORF">FD17_GL002084</name>
</gene>
<dbReference type="Proteomes" id="UP000051581">
    <property type="component" value="Unassembled WGS sequence"/>
</dbReference>
<keyword evidence="2" id="KW-1185">Reference proteome</keyword>
<reference evidence="1 2" key="1">
    <citation type="journal article" date="2015" name="Genome Announc.">
        <title>Expanding the biotechnology potential of lactobacilli through comparative genomics of 213 strains and associated genera.</title>
        <authorList>
            <person name="Sun Z."/>
            <person name="Harris H.M."/>
            <person name="McCann A."/>
            <person name="Guo C."/>
            <person name="Argimon S."/>
            <person name="Zhang W."/>
            <person name="Yang X."/>
            <person name="Jeffery I.B."/>
            <person name="Cooney J.C."/>
            <person name="Kagawa T.F."/>
            <person name="Liu W."/>
            <person name="Song Y."/>
            <person name="Salvetti E."/>
            <person name="Wrobel A."/>
            <person name="Rasinkangas P."/>
            <person name="Parkhill J."/>
            <person name="Rea M.C."/>
            <person name="O'Sullivan O."/>
            <person name="Ritari J."/>
            <person name="Douillard F.P."/>
            <person name="Paul Ross R."/>
            <person name="Yang R."/>
            <person name="Briner A.E."/>
            <person name="Felis G.E."/>
            <person name="de Vos W.M."/>
            <person name="Barrangou R."/>
            <person name="Klaenhammer T.R."/>
            <person name="Caufield P.W."/>
            <person name="Cui Y."/>
            <person name="Zhang H."/>
            <person name="O'Toole P.W."/>
        </authorList>
    </citation>
    <scope>NUCLEOTIDE SEQUENCE [LARGE SCALE GENOMIC DNA]</scope>
    <source>
        <strain evidence="1 2">DSM 19904</strain>
    </source>
</reference>
<organism evidence="1 2">
    <name type="scientific">Lentilactobacillus sunkii DSM 19904</name>
    <dbReference type="NCBI Taxonomy" id="1423808"/>
    <lineage>
        <taxon>Bacteria</taxon>
        <taxon>Bacillati</taxon>
        <taxon>Bacillota</taxon>
        <taxon>Bacilli</taxon>
        <taxon>Lactobacillales</taxon>
        <taxon>Lactobacillaceae</taxon>
        <taxon>Lentilactobacillus</taxon>
    </lineage>
</organism>
<dbReference type="OrthoDB" id="2334722at2"/>
<evidence type="ECO:0000313" key="1">
    <source>
        <dbReference type="EMBL" id="KRK86261.1"/>
    </source>
</evidence>
<proteinExistence type="predicted"/>
<dbReference type="PATRIC" id="fig|1423808.3.peg.2111"/>